<proteinExistence type="predicted"/>
<evidence type="ECO:0000256" key="1">
    <source>
        <dbReference type="SAM" id="Phobius"/>
    </source>
</evidence>
<keyword evidence="1" id="KW-0472">Membrane</keyword>
<dbReference type="Proteomes" id="UP000580250">
    <property type="component" value="Unassembled WGS sequence"/>
</dbReference>
<accession>A0A6V7U5J4</accession>
<evidence type="ECO:0000313" key="2">
    <source>
        <dbReference type="EMBL" id="CAD2143134.1"/>
    </source>
</evidence>
<dbReference type="EMBL" id="CAJEWN010000031">
    <property type="protein sequence ID" value="CAD2143134.1"/>
    <property type="molecule type" value="Genomic_DNA"/>
</dbReference>
<sequence length="105" mass="12023">MVKIAMVKNVITIKYVQNFVLKPKKIKKINSLVGSMAINVQRDIHAIMDVKINLICNLAILSNIIVLKITLVMVAAFACQNRAIKRSFKFDEMIKFKKKPVMSRF</sequence>
<feature type="transmembrane region" description="Helical" evidence="1">
    <location>
        <begin position="58"/>
        <end position="79"/>
    </location>
</feature>
<comment type="caution">
    <text evidence="2">The sequence shown here is derived from an EMBL/GenBank/DDBJ whole genome shotgun (WGS) entry which is preliminary data.</text>
</comment>
<evidence type="ECO:0000313" key="3">
    <source>
        <dbReference type="Proteomes" id="UP000580250"/>
    </source>
</evidence>
<organism evidence="2 3">
    <name type="scientific">Meloidogyne enterolobii</name>
    <name type="common">Root-knot nematode worm</name>
    <name type="synonym">Meloidogyne mayaguensis</name>
    <dbReference type="NCBI Taxonomy" id="390850"/>
    <lineage>
        <taxon>Eukaryota</taxon>
        <taxon>Metazoa</taxon>
        <taxon>Ecdysozoa</taxon>
        <taxon>Nematoda</taxon>
        <taxon>Chromadorea</taxon>
        <taxon>Rhabditida</taxon>
        <taxon>Tylenchina</taxon>
        <taxon>Tylenchomorpha</taxon>
        <taxon>Tylenchoidea</taxon>
        <taxon>Meloidogynidae</taxon>
        <taxon>Meloidogyninae</taxon>
        <taxon>Meloidogyne</taxon>
    </lineage>
</organism>
<dbReference type="AlphaFoldDB" id="A0A6V7U5J4"/>
<gene>
    <name evidence="2" type="ORF">MENT_LOCUS7455</name>
</gene>
<name>A0A6V7U5J4_MELEN</name>
<keyword evidence="1" id="KW-1133">Transmembrane helix</keyword>
<protein>
    <submittedName>
        <fullName evidence="2">Uncharacterized protein</fullName>
    </submittedName>
</protein>
<keyword evidence="1" id="KW-0812">Transmembrane</keyword>
<reference evidence="2 3" key="1">
    <citation type="submission" date="2020-08" db="EMBL/GenBank/DDBJ databases">
        <authorList>
            <person name="Koutsovoulos G."/>
            <person name="Danchin GJ E."/>
        </authorList>
    </citation>
    <scope>NUCLEOTIDE SEQUENCE [LARGE SCALE GENOMIC DNA]</scope>
</reference>